<dbReference type="AlphaFoldDB" id="A0A3G3K312"/>
<dbReference type="InterPro" id="IPR015856">
    <property type="entry name" value="ABC_transpr_CbiO/EcfA_su"/>
</dbReference>
<dbReference type="Gene3D" id="3.40.50.300">
    <property type="entry name" value="P-loop containing nucleotide triphosphate hydrolases"/>
    <property type="match status" value="1"/>
</dbReference>
<evidence type="ECO:0000256" key="1">
    <source>
        <dbReference type="ARBA" id="ARBA00004202"/>
    </source>
</evidence>
<protein>
    <submittedName>
        <fullName evidence="10">ATP-binding cassette domain-containing protein</fullName>
    </submittedName>
</protein>
<reference evidence="10 11" key="1">
    <citation type="submission" date="2018-10" db="EMBL/GenBank/DDBJ databases">
        <title>Genome Sequence of Cohnella sp.</title>
        <authorList>
            <person name="Srinivasan S."/>
            <person name="Kim M.K."/>
        </authorList>
    </citation>
    <scope>NUCLEOTIDE SEQUENCE [LARGE SCALE GENOMIC DNA]</scope>
    <source>
        <strain evidence="10 11">18JY8-7</strain>
    </source>
</reference>
<dbReference type="PANTHER" id="PTHR43553">
    <property type="entry name" value="HEAVY METAL TRANSPORTER"/>
    <property type="match status" value="1"/>
</dbReference>
<dbReference type="GO" id="GO:0015087">
    <property type="term" value="F:cobalt ion transmembrane transporter activity"/>
    <property type="evidence" value="ECO:0007669"/>
    <property type="project" value="UniProtKB-ARBA"/>
</dbReference>
<accession>A0A3G3K312</accession>
<sequence length="274" mass="30197">MIRVNNVSYSYVESDEIEGVRPALQGVTLEVAEGSYVALMGSNGSGKSTLARMLNGLLQPESGTVTVDGMDAAEPAIQQQLRRSVQFVFQNPENQIVGVTVEDDIAFGLSNLKVPRDEMRKRITWALETVGLQGREREATMDLSGGEKQKLALASVLVMLPRYLVMDEPTSMLDPGARAHFLDMLIDIHRQQGIGLLHITHDYEEIRRADRVVLFREGRVMGQGTPLASLETPELLASCGIELPYLAAVSAALRQRGVRLPVWPTEEEVIRALC</sequence>
<proteinExistence type="inferred from homology"/>
<keyword evidence="5" id="KW-0547">Nucleotide-binding</keyword>
<dbReference type="KEGG" id="coh:EAV92_18845"/>
<dbReference type="GO" id="GO:0043190">
    <property type="term" value="C:ATP-binding cassette (ABC) transporter complex"/>
    <property type="evidence" value="ECO:0007669"/>
    <property type="project" value="TreeGrafter"/>
</dbReference>
<dbReference type="FunFam" id="3.40.50.300:FF:000224">
    <property type="entry name" value="Energy-coupling factor transporter ATP-binding protein EcfA"/>
    <property type="match status" value="1"/>
</dbReference>
<comment type="similarity">
    <text evidence="2">Belongs to the ABC transporter superfamily.</text>
</comment>
<comment type="subcellular location">
    <subcellularLocation>
        <location evidence="1">Cell membrane</location>
        <topology evidence="1">Peripheral membrane protein</topology>
    </subcellularLocation>
</comment>
<dbReference type="InterPro" id="IPR003593">
    <property type="entry name" value="AAA+_ATPase"/>
</dbReference>
<evidence type="ECO:0000256" key="5">
    <source>
        <dbReference type="ARBA" id="ARBA00022741"/>
    </source>
</evidence>
<evidence type="ECO:0000256" key="8">
    <source>
        <dbReference type="ARBA" id="ARBA00023136"/>
    </source>
</evidence>
<evidence type="ECO:0000256" key="7">
    <source>
        <dbReference type="ARBA" id="ARBA00022967"/>
    </source>
</evidence>
<dbReference type="SUPFAM" id="SSF52540">
    <property type="entry name" value="P-loop containing nucleoside triphosphate hydrolases"/>
    <property type="match status" value="1"/>
</dbReference>
<name>A0A3G3K312_9BACL</name>
<evidence type="ECO:0000256" key="4">
    <source>
        <dbReference type="ARBA" id="ARBA00022475"/>
    </source>
</evidence>
<keyword evidence="8" id="KW-0472">Membrane</keyword>
<keyword evidence="4" id="KW-1003">Cell membrane</keyword>
<dbReference type="Proteomes" id="UP000269097">
    <property type="component" value="Chromosome"/>
</dbReference>
<dbReference type="PROSITE" id="PS50893">
    <property type="entry name" value="ABC_TRANSPORTER_2"/>
    <property type="match status" value="1"/>
</dbReference>
<dbReference type="EMBL" id="CP033433">
    <property type="protein sequence ID" value="AYQ74447.1"/>
    <property type="molecule type" value="Genomic_DNA"/>
</dbReference>
<dbReference type="InterPro" id="IPR017871">
    <property type="entry name" value="ABC_transporter-like_CS"/>
</dbReference>
<dbReference type="InterPro" id="IPR027417">
    <property type="entry name" value="P-loop_NTPase"/>
</dbReference>
<evidence type="ECO:0000259" key="9">
    <source>
        <dbReference type="PROSITE" id="PS50893"/>
    </source>
</evidence>
<evidence type="ECO:0000313" key="10">
    <source>
        <dbReference type="EMBL" id="AYQ74447.1"/>
    </source>
</evidence>
<dbReference type="PANTHER" id="PTHR43553:SF24">
    <property type="entry name" value="ENERGY-COUPLING FACTOR TRANSPORTER ATP-BINDING PROTEIN ECFA1"/>
    <property type="match status" value="1"/>
</dbReference>
<dbReference type="SMART" id="SM00382">
    <property type="entry name" value="AAA"/>
    <property type="match status" value="1"/>
</dbReference>
<evidence type="ECO:0000256" key="2">
    <source>
        <dbReference type="ARBA" id="ARBA00005417"/>
    </source>
</evidence>
<dbReference type="PROSITE" id="PS00211">
    <property type="entry name" value="ABC_TRANSPORTER_1"/>
    <property type="match status" value="1"/>
</dbReference>
<dbReference type="GO" id="GO:0042626">
    <property type="term" value="F:ATPase-coupled transmembrane transporter activity"/>
    <property type="evidence" value="ECO:0007669"/>
    <property type="project" value="TreeGrafter"/>
</dbReference>
<gene>
    <name evidence="10" type="ORF">EAV92_18845</name>
</gene>
<evidence type="ECO:0000256" key="3">
    <source>
        <dbReference type="ARBA" id="ARBA00022448"/>
    </source>
</evidence>
<dbReference type="Pfam" id="PF00005">
    <property type="entry name" value="ABC_tran"/>
    <property type="match status" value="1"/>
</dbReference>
<dbReference type="CDD" id="cd03225">
    <property type="entry name" value="ABC_cobalt_CbiO_domain1"/>
    <property type="match status" value="1"/>
</dbReference>
<dbReference type="GO" id="GO:0016887">
    <property type="term" value="F:ATP hydrolysis activity"/>
    <property type="evidence" value="ECO:0007669"/>
    <property type="project" value="InterPro"/>
</dbReference>
<evidence type="ECO:0000256" key="6">
    <source>
        <dbReference type="ARBA" id="ARBA00022840"/>
    </source>
</evidence>
<evidence type="ECO:0000313" key="11">
    <source>
        <dbReference type="Proteomes" id="UP000269097"/>
    </source>
</evidence>
<keyword evidence="6 10" id="KW-0067">ATP-binding</keyword>
<dbReference type="GO" id="GO:0005524">
    <property type="term" value="F:ATP binding"/>
    <property type="evidence" value="ECO:0007669"/>
    <property type="project" value="UniProtKB-KW"/>
</dbReference>
<keyword evidence="11" id="KW-1185">Reference proteome</keyword>
<feature type="domain" description="ABC transporter" evidence="9">
    <location>
        <begin position="2"/>
        <end position="242"/>
    </location>
</feature>
<organism evidence="10 11">
    <name type="scientific">Cohnella candidum</name>
    <dbReference type="NCBI Taxonomy" id="2674991"/>
    <lineage>
        <taxon>Bacteria</taxon>
        <taxon>Bacillati</taxon>
        <taxon>Bacillota</taxon>
        <taxon>Bacilli</taxon>
        <taxon>Bacillales</taxon>
        <taxon>Paenibacillaceae</taxon>
        <taxon>Cohnella</taxon>
    </lineage>
</organism>
<dbReference type="RefSeq" id="WP_123042528.1">
    <property type="nucleotide sequence ID" value="NZ_CP033433.1"/>
</dbReference>
<dbReference type="InterPro" id="IPR050095">
    <property type="entry name" value="ECF_ABC_transporter_ATP-bd"/>
</dbReference>
<keyword evidence="3" id="KW-0813">Transport</keyword>
<keyword evidence="7" id="KW-1278">Translocase</keyword>
<dbReference type="InterPro" id="IPR003439">
    <property type="entry name" value="ABC_transporter-like_ATP-bd"/>
</dbReference>